<gene>
    <name evidence="2" type="ORF">MNBD_CHLOROFLEXI01-4456</name>
</gene>
<dbReference type="InterPro" id="IPR011008">
    <property type="entry name" value="Dimeric_a/b-barrel"/>
</dbReference>
<proteinExistence type="predicted"/>
<sequence length="213" mass="23804">MLVKWIRCTVGVDDRNAFDVAQQGWRPLADLSGFCVQVGGWNAEDRSEASVFAVWANHAAYHSFMQNHHDRIEADAKQRGTYQSISVQFFDVMLHMNGAVDDWITAFATAQLLRIAHCMVYPAREAHFQDVQERIWSPGMRVAGMSAGLFARAAERPEYLVASAWSTVAQHTNYLANPFPQLRKKAQVEADVASLSGVLLNLKPKWVVKGRGG</sequence>
<dbReference type="AlphaFoldDB" id="A0A3B0VMF2"/>
<accession>A0A3B0VMF2</accession>
<dbReference type="SUPFAM" id="SSF54909">
    <property type="entry name" value="Dimeric alpha+beta barrel"/>
    <property type="match status" value="1"/>
</dbReference>
<evidence type="ECO:0000313" key="2">
    <source>
        <dbReference type="EMBL" id="VAW32804.1"/>
    </source>
</evidence>
<evidence type="ECO:0000259" key="1">
    <source>
        <dbReference type="Pfam" id="PF16291"/>
    </source>
</evidence>
<name>A0A3B0VMF2_9ZZZZ</name>
<organism evidence="2">
    <name type="scientific">hydrothermal vent metagenome</name>
    <dbReference type="NCBI Taxonomy" id="652676"/>
    <lineage>
        <taxon>unclassified sequences</taxon>
        <taxon>metagenomes</taxon>
        <taxon>ecological metagenomes</taxon>
    </lineage>
</organism>
<dbReference type="Pfam" id="PF16291">
    <property type="entry name" value="DUF4937"/>
    <property type="match status" value="1"/>
</dbReference>
<protein>
    <recommendedName>
        <fullName evidence="1">DUF4937 domain-containing protein</fullName>
    </recommendedName>
</protein>
<dbReference type="EMBL" id="UOEU01000391">
    <property type="protein sequence ID" value="VAW32804.1"/>
    <property type="molecule type" value="Genomic_DNA"/>
</dbReference>
<feature type="domain" description="DUF4937" evidence="1">
    <location>
        <begin position="2"/>
        <end position="90"/>
    </location>
</feature>
<reference evidence="2" key="1">
    <citation type="submission" date="2018-06" db="EMBL/GenBank/DDBJ databases">
        <authorList>
            <person name="Zhirakovskaya E."/>
        </authorList>
    </citation>
    <scope>NUCLEOTIDE SEQUENCE</scope>
</reference>
<dbReference type="InterPro" id="IPR032555">
    <property type="entry name" value="DUF4937"/>
</dbReference>